<evidence type="ECO:0000256" key="16">
    <source>
        <dbReference type="ARBA" id="ARBA00049902"/>
    </source>
</evidence>
<dbReference type="InterPro" id="IPR001460">
    <property type="entry name" value="PCN-bd_Tpept"/>
</dbReference>
<dbReference type="InterPro" id="IPR050396">
    <property type="entry name" value="Glycosyltr_51/Transpeptidase"/>
</dbReference>
<evidence type="ECO:0000259" key="20">
    <source>
        <dbReference type="Pfam" id="PF00912"/>
    </source>
</evidence>
<keyword evidence="7" id="KW-0328">Glycosyltransferase</keyword>
<protein>
    <submittedName>
        <fullName evidence="21">Penicillin-binding protein</fullName>
    </submittedName>
</protein>
<evidence type="ECO:0000256" key="17">
    <source>
        <dbReference type="SAM" id="MobiDB-lite"/>
    </source>
</evidence>
<evidence type="ECO:0000256" key="6">
    <source>
        <dbReference type="ARBA" id="ARBA00022670"/>
    </source>
</evidence>
<dbReference type="Gene3D" id="2.60.40.10">
    <property type="entry name" value="Immunoglobulins"/>
    <property type="match status" value="1"/>
</dbReference>
<evidence type="ECO:0000256" key="10">
    <source>
        <dbReference type="ARBA" id="ARBA00022960"/>
    </source>
</evidence>
<evidence type="ECO:0000256" key="18">
    <source>
        <dbReference type="SAM" id="Phobius"/>
    </source>
</evidence>
<comment type="caution">
    <text evidence="21">The sequence shown here is derived from an EMBL/GenBank/DDBJ whole genome shotgun (WGS) entry which is preliminary data.</text>
</comment>
<dbReference type="Proteomes" id="UP000230775">
    <property type="component" value="Unassembled WGS sequence"/>
</dbReference>
<evidence type="ECO:0000256" key="12">
    <source>
        <dbReference type="ARBA" id="ARBA00023136"/>
    </source>
</evidence>
<dbReference type="GO" id="GO:0009002">
    <property type="term" value="F:serine-type D-Ala-D-Ala carboxypeptidase activity"/>
    <property type="evidence" value="ECO:0007669"/>
    <property type="project" value="UniProtKB-EC"/>
</dbReference>
<keyword evidence="9" id="KW-0378">Hydrolase</keyword>
<evidence type="ECO:0000256" key="7">
    <source>
        <dbReference type="ARBA" id="ARBA00022676"/>
    </source>
</evidence>
<evidence type="ECO:0000256" key="9">
    <source>
        <dbReference type="ARBA" id="ARBA00022801"/>
    </source>
</evidence>
<dbReference type="NCBIfam" id="TIGR02074">
    <property type="entry name" value="PBP_1a_fam"/>
    <property type="match status" value="1"/>
</dbReference>
<dbReference type="GO" id="GO:0008360">
    <property type="term" value="P:regulation of cell shape"/>
    <property type="evidence" value="ECO:0007669"/>
    <property type="project" value="UniProtKB-KW"/>
</dbReference>
<evidence type="ECO:0000256" key="5">
    <source>
        <dbReference type="ARBA" id="ARBA00022645"/>
    </source>
</evidence>
<keyword evidence="6" id="KW-0645">Protease</keyword>
<keyword evidence="18" id="KW-0812">Transmembrane</keyword>
<dbReference type="InterPro" id="IPR001264">
    <property type="entry name" value="Glyco_trans_51"/>
</dbReference>
<dbReference type="FunFam" id="1.10.3810.10:FF:000001">
    <property type="entry name" value="Penicillin-binding protein 1A"/>
    <property type="match status" value="1"/>
</dbReference>
<dbReference type="GO" id="GO:0006508">
    <property type="term" value="P:proteolysis"/>
    <property type="evidence" value="ECO:0007669"/>
    <property type="project" value="UniProtKB-KW"/>
</dbReference>
<keyword evidence="12 18" id="KW-0472">Membrane</keyword>
<evidence type="ECO:0000259" key="19">
    <source>
        <dbReference type="Pfam" id="PF00905"/>
    </source>
</evidence>
<keyword evidence="10" id="KW-0133">Cell shape</keyword>
<dbReference type="EMBL" id="PEZI01000028">
    <property type="protein sequence ID" value="PIS14708.1"/>
    <property type="molecule type" value="Genomic_DNA"/>
</dbReference>
<dbReference type="GO" id="GO:0030288">
    <property type="term" value="C:outer membrane-bounded periplasmic space"/>
    <property type="evidence" value="ECO:0007669"/>
    <property type="project" value="TreeGrafter"/>
</dbReference>
<sequence>MAEISWQNIWKRRLLQKKKLPLFSPPSCSADVPKFKKISFAKVLARLSFIALIGVLSMTVFGGVLLVVLAKDLPQPDRIVRKEGFATKIYDRNNNLIYDVFSNQKRTAVQLYQIPPSLREATIAIEDQDFYKHKGFDIRGYLRVIYYVVVHHRLQGGSTLTQQLVKNVLLSSERTIFRKIKEFVLAVEIESKYSKDQILQMYLNEVPYGGTSWGVEEASQTYFDKSVSELNLTQSAILAGLPQSPSRYSPFSQTPTAFIGRTKDVLRRMTEDGYITGEEEEDALKELEEIKFASTSGILKAPHFVMYVKKLLEDKYGEEAVELGGLRVTTSLDLAFQEKIQEIVSSEIAKVEKMKITNGAAIVMNPKTGEILSMVGSKNYDDPDYDGKYNVVTAKRQPGSAIKPVTYVAALKKGYTASTLLMDTLTSFPGGANKPDYVPTNYDGKEHGSLQVRYALGNSINIAAVKMLAMVGVKNMLTTAFDMGLSTLEPTSENLTRLGLSVTLGGGEVKLLDLASAYSAFANGGLKIEPVAILKITDKDGNTIEEFRDIPGKNVLSSAEAFIISDILADNLARVLTFGENNLLNFPGRPVAAKTGTTNDRKDNWTIGWTPQVVVGTWVGNNDNSSMKSLVSGVSGAAPIWRKIISEYLKDKPVEDFFKPDNVVTADVDLVSGYRNHDGFPSRTEYYIRGTEPAGEDPVHKKIKICKGEGKLATLFDIARNDYDEKEYFYFKETDLFAKEGELNRWQKGIDDWLAKQSGEKYHPPKDYCSTIDRVFVGIDSPPNQSTTGSGFKIKVSPISVNDMVKVEIFINGESEKSMSSPPYELDVSLPDGTYTIKAVANDIKGNSGDSEIKIGVNLPWNYTPPTPTPTPLPPTSTPIPSVTPIPTPI</sequence>
<evidence type="ECO:0000256" key="13">
    <source>
        <dbReference type="ARBA" id="ARBA00023268"/>
    </source>
</evidence>
<dbReference type="SUPFAM" id="SSF56601">
    <property type="entry name" value="beta-lactamase/transpeptidase-like"/>
    <property type="match status" value="1"/>
</dbReference>
<dbReference type="GO" id="GO:0071555">
    <property type="term" value="P:cell wall organization"/>
    <property type="evidence" value="ECO:0007669"/>
    <property type="project" value="UniProtKB-KW"/>
</dbReference>
<organism evidence="21 22">
    <name type="scientific">Candidatus Shapirobacteria bacterium CG09_land_8_20_14_0_10_39_12</name>
    <dbReference type="NCBI Taxonomy" id="1974885"/>
    <lineage>
        <taxon>Bacteria</taxon>
        <taxon>Candidatus Shapironibacteriota</taxon>
    </lineage>
</organism>
<dbReference type="Gene3D" id="3.40.710.10">
    <property type="entry name" value="DD-peptidase/beta-lactamase superfamily"/>
    <property type="match status" value="1"/>
</dbReference>
<dbReference type="Pfam" id="PF00912">
    <property type="entry name" value="Transgly"/>
    <property type="match status" value="1"/>
</dbReference>
<comment type="similarity">
    <text evidence="2">In the C-terminal section; belongs to the transpeptidase family.</text>
</comment>
<evidence type="ECO:0000313" key="22">
    <source>
        <dbReference type="Proteomes" id="UP000230775"/>
    </source>
</evidence>
<keyword evidence="5" id="KW-0121">Carboxypeptidase</keyword>
<comment type="similarity">
    <text evidence="3">In the N-terminal section; belongs to the glycosyltransferase 51 family.</text>
</comment>
<dbReference type="InterPro" id="IPR013783">
    <property type="entry name" value="Ig-like_fold"/>
</dbReference>
<evidence type="ECO:0000256" key="14">
    <source>
        <dbReference type="ARBA" id="ARBA00023316"/>
    </source>
</evidence>
<dbReference type="GO" id="GO:0009252">
    <property type="term" value="P:peptidoglycan biosynthetic process"/>
    <property type="evidence" value="ECO:0007669"/>
    <property type="project" value="UniProtKB-KW"/>
</dbReference>
<dbReference type="SUPFAM" id="SSF53955">
    <property type="entry name" value="Lysozyme-like"/>
    <property type="match status" value="1"/>
</dbReference>
<keyword evidence="11" id="KW-0573">Peptidoglycan synthesis</keyword>
<feature type="region of interest" description="Disordered" evidence="17">
    <location>
        <begin position="866"/>
        <end position="890"/>
    </location>
</feature>
<dbReference type="Gene3D" id="1.10.3810.10">
    <property type="entry name" value="Biosynthetic peptidoglycan transglycosylase-like"/>
    <property type="match status" value="1"/>
</dbReference>
<keyword evidence="4" id="KW-1003">Cell membrane</keyword>
<evidence type="ECO:0000256" key="1">
    <source>
        <dbReference type="ARBA" id="ARBA00004236"/>
    </source>
</evidence>
<dbReference type="InterPro" id="IPR012338">
    <property type="entry name" value="Beta-lactam/transpept-like"/>
</dbReference>
<reference evidence="22" key="1">
    <citation type="submission" date="2017-09" db="EMBL/GenBank/DDBJ databases">
        <title>Depth-based differentiation of microbial function through sediment-hosted aquifers and enrichment of novel symbionts in the deep terrestrial subsurface.</title>
        <authorList>
            <person name="Probst A.J."/>
            <person name="Ladd B."/>
            <person name="Jarett J.K."/>
            <person name="Geller-Mcgrath D.E."/>
            <person name="Sieber C.M.K."/>
            <person name="Emerson J.B."/>
            <person name="Anantharaman K."/>
            <person name="Thomas B.C."/>
            <person name="Malmstrom R."/>
            <person name="Stieglmeier M."/>
            <person name="Klingl A."/>
            <person name="Woyke T."/>
            <person name="Ryan C.M."/>
            <person name="Banfield J.F."/>
        </authorList>
    </citation>
    <scope>NUCLEOTIDE SEQUENCE [LARGE SCALE GENOMIC DNA]</scope>
</reference>
<comment type="subcellular location">
    <subcellularLocation>
        <location evidence="1">Cell membrane</location>
    </subcellularLocation>
</comment>
<comment type="catalytic activity">
    <reaction evidence="16">
        <text>[GlcNAc-(1-&gt;4)-Mur2Ac(oyl-L-Ala-gamma-D-Glu-L-Lys-D-Ala-D-Ala)](n)-di-trans,octa-cis-undecaprenyl diphosphate + beta-D-GlcNAc-(1-&gt;4)-Mur2Ac(oyl-L-Ala-gamma-D-Glu-L-Lys-D-Ala-D-Ala)-di-trans,octa-cis-undecaprenyl diphosphate = [GlcNAc-(1-&gt;4)-Mur2Ac(oyl-L-Ala-gamma-D-Glu-L-Lys-D-Ala-D-Ala)](n+1)-di-trans,octa-cis-undecaprenyl diphosphate + di-trans,octa-cis-undecaprenyl diphosphate + H(+)</text>
        <dbReference type="Rhea" id="RHEA:23708"/>
        <dbReference type="Rhea" id="RHEA-COMP:9602"/>
        <dbReference type="Rhea" id="RHEA-COMP:9603"/>
        <dbReference type="ChEBI" id="CHEBI:15378"/>
        <dbReference type="ChEBI" id="CHEBI:58405"/>
        <dbReference type="ChEBI" id="CHEBI:60033"/>
        <dbReference type="ChEBI" id="CHEBI:78435"/>
        <dbReference type="EC" id="2.4.99.28"/>
    </reaction>
</comment>
<proteinExistence type="inferred from homology"/>
<dbReference type="PANTHER" id="PTHR32282:SF11">
    <property type="entry name" value="PENICILLIN-BINDING PROTEIN 1B"/>
    <property type="match status" value="1"/>
</dbReference>
<dbReference type="GO" id="GO:0005886">
    <property type="term" value="C:plasma membrane"/>
    <property type="evidence" value="ECO:0007669"/>
    <property type="project" value="UniProtKB-SubCell"/>
</dbReference>
<evidence type="ECO:0000256" key="8">
    <source>
        <dbReference type="ARBA" id="ARBA00022679"/>
    </source>
</evidence>
<name>A0A2H0WRZ6_9BACT</name>
<evidence type="ECO:0000256" key="4">
    <source>
        <dbReference type="ARBA" id="ARBA00022475"/>
    </source>
</evidence>
<keyword evidence="14" id="KW-0961">Cell wall biogenesis/degradation</keyword>
<evidence type="ECO:0000256" key="11">
    <source>
        <dbReference type="ARBA" id="ARBA00022984"/>
    </source>
</evidence>
<comment type="catalytic activity">
    <reaction evidence="15">
        <text>Preferential cleavage: (Ac)2-L-Lys-D-Ala-|-D-Ala. Also transpeptidation of peptidyl-alanyl moieties that are N-acyl substituents of D-alanine.</text>
        <dbReference type="EC" id="3.4.16.4"/>
    </reaction>
</comment>
<gene>
    <name evidence="21" type="ORF">COT64_01200</name>
</gene>
<keyword evidence="13" id="KW-0511">Multifunctional enzyme</keyword>
<feature type="transmembrane region" description="Helical" evidence="18">
    <location>
        <begin position="43"/>
        <end position="70"/>
    </location>
</feature>
<accession>A0A2H0WRZ6</accession>
<dbReference type="AlphaFoldDB" id="A0A2H0WRZ6"/>
<dbReference type="PANTHER" id="PTHR32282">
    <property type="entry name" value="BINDING PROTEIN TRANSPEPTIDASE, PUTATIVE-RELATED"/>
    <property type="match status" value="1"/>
</dbReference>
<dbReference type="Pfam" id="PF00905">
    <property type="entry name" value="Transpeptidase"/>
    <property type="match status" value="1"/>
</dbReference>
<dbReference type="GO" id="GO:0008955">
    <property type="term" value="F:peptidoglycan glycosyltransferase activity"/>
    <property type="evidence" value="ECO:0007669"/>
    <property type="project" value="UniProtKB-EC"/>
</dbReference>
<evidence type="ECO:0000256" key="15">
    <source>
        <dbReference type="ARBA" id="ARBA00034000"/>
    </source>
</evidence>
<keyword evidence="8" id="KW-0808">Transferase</keyword>
<feature type="domain" description="Penicillin-binding protein transpeptidase" evidence="19">
    <location>
        <begin position="359"/>
        <end position="623"/>
    </location>
</feature>
<evidence type="ECO:0000256" key="3">
    <source>
        <dbReference type="ARBA" id="ARBA00007739"/>
    </source>
</evidence>
<evidence type="ECO:0000256" key="2">
    <source>
        <dbReference type="ARBA" id="ARBA00007090"/>
    </source>
</evidence>
<dbReference type="InterPro" id="IPR036950">
    <property type="entry name" value="PBP_transglycosylase"/>
</dbReference>
<feature type="domain" description="Glycosyl transferase family 51" evidence="20">
    <location>
        <begin position="97"/>
        <end position="269"/>
    </location>
</feature>
<keyword evidence="18" id="KW-1133">Transmembrane helix</keyword>
<evidence type="ECO:0000313" key="21">
    <source>
        <dbReference type="EMBL" id="PIS14708.1"/>
    </source>
</evidence>
<dbReference type="InterPro" id="IPR023346">
    <property type="entry name" value="Lysozyme-like_dom_sf"/>
</dbReference>
<dbReference type="GO" id="GO:0008658">
    <property type="term" value="F:penicillin binding"/>
    <property type="evidence" value="ECO:0007669"/>
    <property type="project" value="InterPro"/>
</dbReference>